<dbReference type="RefSeq" id="WP_120979191.1">
    <property type="nucleotide sequence ID" value="NZ_RBZM01000010.1"/>
</dbReference>
<feature type="transmembrane region" description="Helical" evidence="1">
    <location>
        <begin position="12"/>
        <end position="30"/>
    </location>
</feature>
<accession>A0A494XBG5</accession>
<protein>
    <submittedName>
        <fullName evidence="2">Uncharacterized protein</fullName>
    </submittedName>
</protein>
<dbReference type="Proteomes" id="UP000282076">
    <property type="component" value="Unassembled WGS sequence"/>
</dbReference>
<evidence type="ECO:0000313" key="3">
    <source>
        <dbReference type="Proteomes" id="UP000282076"/>
    </source>
</evidence>
<dbReference type="AlphaFoldDB" id="A0A494XBG5"/>
<comment type="caution">
    <text evidence="2">The sequence shown here is derived from an EMBL/GenBank/DDBJ whole genome shotgun (WGS) entry which is preliminary data.</text>
</comment>
<dbReference type="OrthoDB" id="2611155at2"/>
<reference evidence="2 3" key="1">
    <citation type="submission" date="2018-10" db="EMBL/GenBank/DDBJ databases">
        <title>Cohnella sp. M2MS4P-1, whole genome shotgun sequence.</title>
        <authorList>
            <person name="Tuo L."/>
        </authorList>
    </citation>
    <scope>NUCLEOTIDE SEQUENCE [LARGE SCALE GENOMIC DNA]</scope>
    <source>
        <strain evidence="2 3">M2MS4P-1</strain>
    </source>
</reference>
<gene>
    <name evidence="2" type="ORF">D7Z26_22055</name>
</gene>
<organism evidence="2 3">
    <name type="scientific">Cohnella endophytica</name>
    <dbReference type="NCBI Taxonomy" id="2419778"/>
    <lineage>
        <taxon>Bacteria</taxon>
        <taxon>Bacillati</taxon>
        <taxon>Bacillota</taxon>
        <taxon>Bacilli</taxon>
        <taxon>Bacillales</taxon>
        <taxon>Paenibacillaceae</taxon>
        <taxon>Cohnella</taxon>
    </lineage>
</organism>
<sequence>MNNVVKEGQKTRYILLAVLIIIVTVVIFQLSSRQEKSFRDTTVNEKVIQTKSFHVNSASTDLKTSAKGTVYVRGDNGKAEHIQIVAWIEIDSDDWGGVAFYIPDKWHVSNIISSYPDNGTRLKPADYVSTWTTASGHSEWRTMIEVGRDRSYKPTGGGTGTVMIDIIPDENGPHHPEVSKIGVEVGSNEKEGQKMMGTDSIEIPLSLADQKYE</sequence>
<evidence type="ECO:0000256" key="1">
    <source>
        <dbReference type="SAM" id="Phobius"/>
    </source>
</evidence>
<keyword evidence="1" id="KW-0472">Membrane</keyword>
<name>A0A494XBG5_9BACL</name>
<keyword evidence="3" id="KW-1185">Reference proteome</keyword>
<keyword evidence="1" id="KW-0812">Transmembrane</keyword>
<evidence type="ECO:0000313" key="2">
    <source>
        <dbReference type="EMBL" id="RKP47900.1"/>
    </source>
</evidence>
<keyword evidence="1" id="KW-1133">Transmembrane helix</keyword>
<proteinExistence type="predicted"/>
<dbReference type="EMBL" id="RBZM01000010">
    <property type="protein sequence ID" value="RKP47900.1"/>
    <property type="molecule type" value="Genomic_DNA"/>
</dbReference>